<dbReference type="Pfam" id="PF00498">
    <property type="entry name" value="FHA"/>
    <property type="match status" value="1"/>
</dbReference>
<feature type="compositionally biased region" description="Low complexity" evidence="1">
    <location>
        <begin position="86"/>
        <end position="98"/>
    </location>
</feature>
<dbReference type="FunCoup" id="A0A152A1J3">
    <property type="interactions" value="50"/>
</dbReference>
<evidence type="ECO:0000256" key="1">
    <source>
        <dbReference type="SAM" id="MobiDB-lite"/>
    </source>
</evidence>
<dbReference type="FunFam" id="2.30.29.30:FF:000737">
    <property type="entry name" value="Uncharacterized protein"/>
    <property type="match status" value="1"/>
</dbReference>
<dbReference type="InterPro" id="IPR008984">
    <property type="entry name" value="SMAD_FHA_dom_sf"/>
</dbReference>
<dbReference type="SUPFAM" id="SSF50729">
    <property type="entry name" value="PH domain-like"/>
    <property type="match status" value="2"/>
</dbReference>
<dbReference type="OMA" id="GNLLMME"/>
<feature type="domain" description="PH" evidence="2">
    <location>
        <begin position="137"/>
        <end position="241"/>
    </location>
</feature>
<evidence type="ECO:0000313" key="5">
    <source>
        <dbReference type="Proteomes" id="UP000076078"/>
    </source>
</evidence>
<dbReference type="InParanoid" id="A0A152A1J3"/>
<dbReference type="OrthoDB" id="687730at2759"/>
<gene>
    <name evidence="4" type="ORF">DLAC_03242</name>
</gene>
<protein>
    <submittedName>
        <fullName evidence="4">Uncharacterized protein</fullName>
    </submittedName>
</protein>
<dbReference type="Gene3D" id="2.60.200.20">
    <property type="match status" value="1"/>
</dbReference>
<comment type="caution">
    <text evidence="4">The sequence shown here is derived from an EMBL/GenBank/DDBJ whole genome shotgun (WGS) entry which is preliminary data.</text>
</comment>
<keyword evidence="5" id="KW-1185">Reference proteome</keyword>
<dbReference type="InterPro" id="IPR001849">
    <property type="entry name" value="PH_domain"/>
</dbReference>
<dbReference type="PANTHER" id="PTHR12092:SF16">
    <property type="entry name" value="PH DOMAIN-CONTAINING PROTEIN"/>
    <property type="match status" value="1"/>
</dbReference>
<organism evidence="4 5">
    <name type="scientific">Tieghemostelium lacteum</name>
    <name type="common">Slime mold</name>
    <name type="synonym">Dictyostelium lacteum</name>
    <dbReference type="NCBI Taxonomy" id="361077"/>
    <lineage>
        <taxon>Eukaryota</taxon>
        <taxon>Amoebozoa</taxon>
        <taxon>Evosea</taxon>
        <taxon>Eumycetozoa</taxon>
        <taxon>Dictyostelia</taxon>
        <taxon>Dictyosteliales</taxon>
        <taxon>Raperosteliaceae</taxon>
        <taxon>Tieghemostelium</taxon>
    </lineage>
</organism>
<feature type="region of interest" description="Disordered" evidence="1">
    <location>
        <begin position="455"/>
        <end position="476"/>
    </location>
</feature>
<dbReference type="AlphaFoldDB" id="A0A152A1J3"/>
<dbReference type="Pfam" id="PF00169">
    <property type="entry name" value="PH"/>
    <property type="match status" value="2"/>
</dbReference>
<evidence type="ECO:0000259" key="3">
    <source>
        <dbReference type="PROSITE" id="PS50006"/>
    </source>
</evidence>
<feature type="domain" description="PH" evidence="2">
    <location>
        <begin position="293"/>
        <end position="396"/>
    </location>
</feature>
<dbReference type="InterPro" id="IPR037370">
    <property type="entry name" value="Pleckstrin"/>
</dbReference>
<dbReference type="InterPro" id="IPR000253">
    <property type="entry name" value="FHA_dom"/>
</dbReference>
<dbReference type="PROSITE" id="PS50003">
    <property type="entry name" value="PH_DOMAIN"/>
    <property type="match status" value="2"/>
</dbReference>
<sequence>MSSKKFGKLVDLGDNDNDEFVEILQNDKLSYSHNKLKKNQEVMEEYHSGYDPEYYEEQASGSISSKKSRGLASILFGGGISGGSSSGRSRNQASSASGKPKKDIRDLTDKQSELDKAIGAFLTTIEKPWQCYDVSATAIMDGELLKKSRFTSGWKKYYFALNGNNLYYYKYKGAKKPKGIISISFITPPIILSEKNLVDIKSAHVSNYQIQLYSQKRIDQLCALSNEDFEKWNDVFQNLMRTNLETDDYENRLSAWNQVYPLFDKKSELELDRLLLLLAEIDSYSTHLINKAKKEKTGNLLMMEEDDESGKVTWKNYYFALLDKCLYYYKSSKLPPQGVITLKYTDITICNVNESNVNYDLSHSFKLSTPLSVFILKAKHQVAMEDWVNALDFSKSGKKGRDFTSTSPSSSPPSNNFINIFNSNLQVNSSNSDKRTIRSSSSNLSQSLALNQQLYPEQQQQQQQQQQSSSASEDEPQMVVSGYGKKFIPTLTYIVFGHPPTSKPKVAKMSLGSHTIGRSESCTITIDDKKVSRTHCKIEVSDTQCIIMDLGSGHGTKVNKKRIDKYSLIPGDVIKIGKTTLKFEVVKK</sequence>
<dbReference type="Gene3D" id="2.30.29.30">
    <property type="entry name" value="Pleckstrin-homology domain (PH domain)/Phosphotyrosine-binding domain (PTB)"/>
    <property type="match status" value="2"/>
</dbReference>
<proteinExistence type="predicted"/>
<feature type="domain" description="FHA" evidence="3">
    <location>
        <begin position="514"/>
        <end position="563"/>
    </location>
</feature>
<dbReference type="SUPFAM" id="SSF49879">
    <property type="entry name" value="SMAD/FHA domain"/>
    <property type="match status" value="1"/>
</dbReference>
<feature type="compositionally biased region" description="Low complexity" evidence="1">
    <location>
        <begin position="455"/>
        <end position="470"/>
    </location>
</feature>
<dbReference type="InterPro" id="IPR011993">
    <property type="entry name" value="PH-like_dom_sf"/>
</dbReference>
<evidence type="ECO:0000313" key="4">
    <source>
        <dbReference type="EMBL" id="KYR00096.1"/>
    </source>
</evidence>
<reference evidence="4 5" key="1">
    <citation type="submission" date="2015-12" db="EMBL/GenBank/DDBJ databases">
        <title>Dictyostelia acquired genes for synthesis and detection of signals that induce cell-type specialization by lateral gene transfer from prokaryotes.</title>
        <authorList>
            <person name="Gloeckner G."/>
            <person name="Schaap P."/>
        </authorList>
    </citation>
    <scope>NUCLEOTIDE SEQUENCE [LARGE SCALE GENOMIC DNA]</scope>
    <source>
        <strain evidence="4 5">TK</strain>
    </source>
</reference>
<dbReference type="Proteomes" id="UP000076078">
    <property type="component" value="Unassembled WGS sequence"/>
</dbReference>
<name>A0A152A1J3_TIELA</name>
<dbReference type="CDD" id="cd00821">
    <property type="entry name" value="PH"/>
    <property type="match status" value="1"/>
</dbReference>
<dbReference type="GO" id="GO:0030036">
    <property type="term" value="P:actin cytoskeleton organization"/>
    <property type="evidence" value="ECO:0007669"/>
    <property type="project" value="TreeGrafter"/>
</dbReference>
<dbReference type="CDD" id="cd00060">
    <property type="entry name" value="FHA"/>
    <property type="match status" value="1"/>
</dbReference>
<dbReference type="PROSITE" id="PS50006">
    <property type="entry name" value="FHA_DOMAIN"/>
    <property type="match status" value="1"/>
</dbReference>
<evidence type="ECO:0000259" key="2">
    <source>
        <dbReference type="PROSITE" id="PS50003"/>
    </source>
</evidence>
<dbReference type="GO" id="GO:0005886">
    <property type="term" value="C:plasma membrane"/>
    <property type="evidence" value="ECO:0007669"/>
    <property type="project" value="TreeGrafter"/>
</dbReference>
<dbReference type="PANTHER" id="PTHR12092">
    <property type="entry name" value="PLECKSTRIN"/>
    <property type="match status" value="1"/>
</dbReference>
<feature type="region of interest" description="Disordered" evidence="1">
    <location>
        <begin position="82"/>
        <end position="106"/>
    </location>
</feature>
<dbReference type="SMART" id="SM00233">
    <property type="entry name" value="PH"/>
    <property type="match status" value="2"/>
</dbReference>
<dbReference type="EMBL" id="LODT01000016">
    <property type="protein sequence ID" value="KYR00096.1"/>
    <property type="molecule type" value="Genomic_DNA"/>
</dbReference>
<accession>A0A152A1J3</accession>
<dbReference type="SMART" id="SM00240">
    <property type="entry name" value="FHA"/>
    <property type="match status" value="1"/>
</dbReference>